<accession>A0A815ACS4</accession>
<name>A0A815ACS4_9BILA</name>
<comment type="caution">
    <text evidence="3">The sequence shown here is derived from an EMBL/GenBank/DDBJ whole genome shotgun (WGS) entry which is preliminary data.</text>
</comment>
<reference evidence="3" key="1">
    <citation type="submission" date="2021-02" db="EMBL/GenBank/DDBJ databases">
        <authorList>
            <person name="Nowell W R."/>
        </authorList>
    </citation>
    <scope>NUCLEOTIDE SEQUENCE</scope>
</reference>
<organism evidence="3 4">
    <name type="scientific">Rotaria sordida</name>
    <dbReference type="NCBI Taxonomy" id="392033"/>
    <lineage>
        <taxon>Eukaryota</taxon>
        <taxon>Metazoa</taxon>
        <taxon>Spiralia</taxon>
        <taxon>Gnathifera</taxon>
        <taxon>Rotifera</taxon>
        <taxon>Eurotatoria</taxon>
        <taxon>Bdelloidea</taxon>
        <taxon>Philodinida</taxon>
        <taxon>Philodinidae</taxon>
        <taxon>Rotaria</taxon>
    </lineage>
</organism>
<dbReference type="AlphaFoldDB" id="A0A815ACS4"/>
<feature type="compositionally biased region" description="Basic and acidic residues" evidence="1">
    <location>
        <begin position="433"/>
        <end position="443"/>
    </location>
</feature>
<dbReference type="Proteomes" id="UP000663870">
    <property type="component" value="Unassembled WGS sequence"/>
</dbReference>
<feature type="transmembrane region" description="Helical" evidence="2">
    <location>
        <begin position="388"/>
        <end position="409"/>
    </location>
</feature>
<evidence type="ECO:0000256" key="2">
    <source>
        <dbReference type="SAM" id="Phobius"/>
    </source>
</evidence>
<sequence length="485" mass="54883">MKLKFLFVTEPNVIKCSTHEYLIFTNWHSVSKWNISCPNQTELFETNPPHLIEETQVYVACFESDMILNPYLMLNYTKMKKGIIKNPCESSILSSHSLPDLTGIVNNTYHQYSFKAKCVDSQIFINLSSISFSSISNEIHTMYTKFNTQPVICRFMFNQSELVRNKTCMMNATLTVRKLCYYDPQLKTISKEVDWNLLDNFFTNPSYAPSHWQTKNGYYYNDKLLTTTITISRLIPPRKQLHSVSSDIRTLFTISTASSPNTFTEFDTTVLSTSSHSPTLSTSIISDILTSSIESSTSIITMSIQSSEFLSSTITTTNADHLSNTTLETMSTTHLDISTTTYINVNNNITSKKSSKSSKTSKTSTSTTSVIHLNNLPSTKKSSSRTKYIILLLSIIGIIVLISCLGYFYQNTRSKSLLDRNDSDESYVSSMTRTERDPSNESVEKLTSTHTISKFLMPLQQQEQSKGSRKQTSGLFFSKLDPDNL</sequence>
<gene>
    <name evidence="3" type="ORF">JXQ802_LOCUS27222</name>
</gene>
<keyword evidence="2" id="KW-0472">Membrane</keyword>
<evidence type="ECO:0000313" key="3">
    <source>
        <dbReference type="EMBL" id="CAF1255752.1"/>
    </source>
</evidence>
<keyword evidence="2" id="KW-0812">Transmembrane</keyword>
<proteinExistence type="predicted"/>
<keyword evidence="4" id="KW-1185">Reference proteome</keyword>
<keyword evidence="2" id="KW-1133">Transmembrane helix</keyword>
<dbReference type="EMBL" id="CAJNOL010000980">
    <property type="protein sequence ID" value="CAF1255752.1"/>
    <property type="molecule type" value="Genomic_DNA"/>
</dbReference>
<feature type="region of interest" description="Disordered" evidence="1">
    <location>
        <begin position="458"/>
        <end position="485"/>
    </location>
</feature>
<protein>
    <submittedName>
        <fullName evidence="3">Uncharacterized protein</fullName>
    </submittedName>
</protein>
<evidence type="ECO:0000313" key="4">
    <source>
        <dbReference type="Proteomes" id="UP000663870"/>
    </source>
</evidence>
<evidence type="ECO:0000256" key="1">
    <source>
        <dbReference type="SAM" id="MobiDB-lite"/>
    </source>
</evidence>
<feature type="region of interest" description="Disordered" evidence="1">
    <location>
        <begin position="419"/>
        <end position="443"/>
    </location>
</feature>
<feature type="compositionally biased region" description="Polar residues" evidence="1">
    <location>
        <begin position="459"/>
        <end position="475"/>
    </location>
</feature>